<evidence type="ECO:0000313" key="7">
    <source>
        <dbReference type="EMBL" id="EGT44427.1"/>
    </source>
</evidence>
<keyword evidence="1" id="KW-0479">Metal-binding</keyword>
<keyword evidence="5" id="KW-0812">Transmembrane</keyword>
<dbReference type="Proteomes" id="UP000008068">
    <property type="component" value="Unassembled WGS sequence"/>
</dbReference>
<name>G0MUR9_CAEBE</name>
<protein>
    <recommendedName>
        <fullName evidence="6">RING-type domain-containing protein</fullName>
    </recommendedName>
</protein>
<evidence type="ECO:0000256" key="2">
    <source>
        <dbReference type="ARBA" id="ARBA00022771"/>
    </source>
</evidence>
<dbReference type="STRING" id="135651.G0MUR9"/>
<organism evidence="8">
    <name type="scientific">Caenorhabditis brenneri</name>
    <name type="common">Nematode worm</name>
    <dbReference type="NCBI Taxonomy" id="135651"/>
    <lineage>
        <taxon>Eukaryota</taxon>
        <taxon>Metazoa</taxon>
        <taxon>Ecdysozoa</taxon>
        <taxon>Nematoda</taxon>
        <taxon>Chromadorea</taxon>
        <taxon>Rhabditida</taxon>
        <taxon>Rhabditina</taxon>
        <taxon>Rhabditomorpha</taxon>
        <taxon>Rhabditoidea</taxon>
        <taxon>Rhabditidae</taxon>
        <taxon>Peloderinae</taxon>
        <taxon>Caenorhabditis</taxon>
    </lineage>
</organism>
<dbReference type="SUPFAM" id="SSF57850">
    <property type="entry name" value="RING/U-box"/>
    <property type="match status" value="1"/>
</dbReference>
<evidence type="ECO:0000259" key="6">
    <source>
        <dbReference type="PROSITE" id="PS50089"/>
    </source>
</evidence>
<keyword evidence="8" id="KW-1185">Reference proteome</keyword>
<dbReference type="InParanoid" id="G0MUR9"/>
<evidence type="ECO:0000256" key="4">
    <source>
        <dbReference type="PROSITE-ProRule" id="PRU00175"/>
    </source>
</evidence>
<evidence type="ECO:0000313" key="8">
    <source>
        <dbReference type="Proteomes" id="UP000008068"/>
    </source>
</evidence>
<keyword evidence="5" id="KW-1133">Transmembrane helix</keyword>
<dbReference type="InterPro" id="IPR001841">
    <property type="entry name" value="Znf_RING"/>
</dbReference>
<dbReference type="PANTHER" id="PTHR22894:SF5">
    <property type="entry name" value="RING-TYPE DOMAIN-CONTAINING PROTEIN"/>
    <property type="match status" value="1"/>
</dbReference>
<sequence>MSCTLIFYERWRSKSPASEVESSPGADEMSPVQELMANVIYIIMSVVIVVYRIWAKYSPKKRPENGGEELSEQDRANLKNRIEETLKEHVHECPICLSEAKYPVMTDCGHILCCSCIIQYWKQSKADTDPCDCAYCTCTFYKLLRVRWQWPTFPDDQFRENDKDLHGYNKKFSSRRPPLDFNEDIPLHIPHPVLKYLHKISDFIHEIRVSLLGLNSTGSSLLQNMYKSIALLDDRLLIFLVFIALIRGIRNYIAERRVEADRQ</sequence>
<dbReference type="AlphaFoldDB" id="G0MUR9"/>
<feature type="transmembrane region" description="Helical" evidence="5">
    <location>
        <begin position="35"/>
        <end position="54"/>
    </location>
</feature>
<keyword evidence="5" id="KW-0472">Membrane</keyword>
<gene>
    <name evidence="7" type="ORF">CAEBREN_06631</name>
</gene>
<keyword evidence="3" id="KW-0862">Zinc</keyword>
<dbReference type="PANTHER" id="PTHR22894">
    <property type="entry name" value="RING-TYPE DOMAIN-CONTAINING PROTEIN"/>
    <property type="match status" value="1"/>
</dbReference>
<keyword evidence="2 4" id="KW-0863">Zinc-finger</keyword>
<evidence type="ECO:0000256" key="5">
    <source>
        <dbReference type="SAM" id="Phobius"/>
    </source>
</evidence>
<dbReference type="InterPro" id="IPR017907">
    <property type="entry name" value="Znf_RING_CS"/>
</dbReference>
<dbReference type="EMBL" id="GL379813">
    <property type="protein sequence ID" value="EGT44427.1"/>
    <property type="molecule type" value="Genomic_DNA"/>
</dbReference>
<feature type="domain" description="RING-type" evidence="6">
    <location>
        <begin position="93"/>
        <end position="137"/>
    </location>
</feature>
<dbReference type="Gene3D" id="3.30.40.10">
    <property type="entry name" value="Zinc/RING finger domain, C3HC4 (zinc finger)"/>
    <property type="match status" value="1"/>
</dbReference>
<accession>G0MUR9</accession>
<dbReference type="PROSITE" id="PS00518">
    <property type="entry name" value="ZF_RING_1"/>
    <property type="match status" value="1"/>
</dbReference>
<dbReference type="PROSITE" id="PS50089">
    <property type="entry name" value="ZF_RING_2"/>
    <property type="match status" value="1"/>
</dbReference>
<dbReference type="OrthoDB" id="9049620at2759"/>
<reference evidence="8" key="1">
    <citation type="submission" date="2011-07" db="EMBL/GenBank/DDBJ databases">
        <authorList>
            <consortium name="Caenorhabditis brenneri Sequencing and Analysis Consortium"/>
            <person name="Wilson R.K."/>
        </authorList>
    </citation>
    <scope>NUCLEOTIDE SEQUENCE [LARGE SCALE GENOMIC DNA]</scope>
    <source>
        <strain evidence="8">PB2801</strain>
    </source>
</reference>
<dbReference type="HOGENOM" id="CLU_072335_1_0_1"/>
<dbReference type="eggNOG" id="KOG2164">
    <property type="taxonomic scope" value="Eukaryota"/>
</dbReference>
<evidence type="ECO:0000256" key="1">
    <source>
        <dbReference type="ARBA" id="ARBA00022723"/>
    </source>
</evidence>
<dbReference type="Pfam" id="PF13445">
    <property type="entry name" value="zf-RING_UBOX"/>
    <property type="match status" value="1"/>
</dbReference>
<proteinExistence type="predicted"/>
<dbReference type="InterPro" id="IPR013083">
    <property type="entry name" value="Znf_RING/FYVE/PHD"/>
</dbReference>
<dbReference type="InterPro" id="IPR027370">
    <property type="entry name" value="Znf-RING_euk"/>
</dbReference>
<dbReference type="GO" id="GO:0061630">
    <property type="term" value="F:ubiquitin protein ligase activity"/>
    <property type="evidence" value="ECO:0007669"/>
    <property type="project" value="InterPro"/>
</dbReference>
<dbReference type="SMART" id="SM00184">
    <property type="entry name" value="RING"/>
    <property type="match status" value="1"/>
</dbReference>
<evidence type="ECO:0000256" key="3">
    <source>
        <dbReference type="ARBA" id="ARBA00022833"/>
    </source>
</evidence>
<dbReference type="GO" id="GO:0008270">
    <property type="term" value="F:zinc ion binding"/>
    <property type="evidence" value="ECO:0007669"/>
    <property type="project" value="UniProtKB-KW"/>
</dbReference>
<dbReference type="InterPro" id="IPR038896">
    <property type="entry name" value="RNF170"/>
</dbReference>